<dbReference type="Pfam" id="PF20512">
    <property type="entry name" value="PMI_typeI_hel"/>
    <property type="match status" value="1"/>
</dbReference>
<protein>
    <recommendedName>
        <fullName evidence="4 10">Mannose-6-phosphate isomerase</fullName>
        <ecNumber evidence="4 10">5.3.1.8</ecNumber>
    </recommendedName>
</protein>
<evidence type="ECO:0000259" key="13">
    <source>
        <dbReference type="Pfam" id="PF01238"/>
    </source>
</evidence>
<evidence type="ECO:0000313" key="16">
    <source>
        <dbReference type="EMBL" id="KAL1510034.1"/>
    </source>
</evidence>
<comment type="similarity">
    <text evidence="3 11">Belongs to the mannose-6-phosphate isomerase type 1 family.</text>
</comment>
<evidence type="ECO:0000259" key="15">
    <source>
        <dbReference type="Pfam" id="PF20512"/>
    </source>
</evidence>
<evidence type="ECO:0000256" key="8">
    <source>
        <dbReference type="PIRSR" id="PIRSR001480-1"/>
    </source>
</evidence>
<dbReference type="InterPro" id="IPR001250">
    <property type="entry name" value="Man6P_Isoase-1"/>
</dbReference>
<evidence type="ECO:0000256" key="9">
    <source>
        <dbReference type="PIRSR" id="PIRSR001480-2"/>
    </source>
</evidence>
<name>A0ABD1F4G4_HYPHA</name>
<evidence type="ECO:0000256" key="11">
    <source>
        <dbReference type="RuleBase" id="RU004189"/>
    </source>
</evidence>
<feature type="domain" description="Phosphomannose isomerase type I helical insertion" evidence="15">
    <location>
        <begin position="166"/>
        <end position="233"/>
    </location>
</feature>
<dbReference type="EMBL" id="JBDJPC010000003">
    <property type="protein sequence ID" value="KAL1510034.1"/>
    <property type="molecule type" value="Genomic_DNA"/>
</dbReference>
<feature type="domain" description="Phosphomannose isomerase type I catalytic" evidence="14">
    <location>
        <begin position="2"/>
        <end position="143"/>
    </location>
</feature>
<dbReference type="SUPFAM" id="SSF51182">
    <property type="entry name" value="RmlC-like cupins"/>
    <property type="match status" value="1"/>
</dbReference>
<dbReference type="EC" id="5.3.1.8" evidence="4 10"/>
<feature type="active site" evidence="8">
    <location>
        <position position="271"/>
    </location>
</feature>
<dbReference type="NCBIfam" id="TIGR00218">
    <property type="entry name" value="manA"/>
    <property type="match status" value="1"/>
</dbReference>
<dbReference type="PANTHER" id="PTHR10309">
    <property type="entry name" value="MANNOSE-6-PHOSPHATE ISOMERASE"/>
    <property type="match status" value="1"/>
</dbReference>
<evidence type="ECO:0000256" key="10">
    <source>
        <dbReference type="RuleBase" id="RU000611"/>
    </source>
</evidence>
<proteinExistence type="inferred from homology"/>
<dbReference type="InterPro" id="IPR046456">
    <property type="entry name" value="PMI_typeI_C"/>
</dbReference>
<dbReference type="InterPro" id="IPR046457">
    <property type="entry name" value="PMI_typeI_cat"/>
</dbReference>
<dbReference type="PRINTS" id="PR00714">
    <property type="entry name" value="MAN6PISMRASE"/>
</dbReference>
<dbReference type="PROSITE" id="PS00965">
    <property type="entry name" value="PMI_I_1"/>
    <property type="match status" value="1"/>
</dbReference>
<comment type="pathway">
    <text evidence="2 12">Nucleotide-sugar biosynthesis; GDP-alpha-D-mannose biosynthesis; alpha-D-mannose 1-phosphate from D-fructose 6-phosphate: step 1/2.</text>
</comment>
<dbReference type="InterPro" id="IPR046458">
    <property type="entry name" value="PMI_typeI_hel"/>
</dbReference>
<dbReference type="FunFam" id="2.60.120.10:FF:000044">
    <property type="entry name" value="Mannose-6-phosphate isomerase"/>
    <property type="match status" value="1"/>
</dbReference>
<feature type="binding site" evidence="9">
    <location>
        <position position="102"/>
    </location>
    <ligand>
        <name>Zn(2+)</name>
        <dbReference type="ChEBI" id="CHEBI:29105"/>
    </ligand>
</feature>
<dbReference type="InterPro" id="IPR018050">
    <property type="entry name" value="Pmannose_isomerase-type1_CS"/>
</dbReference>
<dbReference type="InterPro" id="IPR016305">
    <property type="entry name" value="Mannose-6-P_Isomerase"/>
</dbReference>
<keyword evidence="17" id="KW-1185">Reference proteome</keyword>
<reference evidence="16 17" key="1">
    <citation type="submission" date="2024-05" db="EMBL/GenBank/DDBJ databases">
        <title>Genetic variation in Jamaican populations of the coffee berry borer (Hypothenemus hampei).</title>
        <authorList>
            <person name="Errbii M."/>
            <person name="Myrie A."/>
        </authorList>
    </citation>
    <scope>NUCLEOTIDE SEQUENCE [LARGE SCALE GENOMIC DNA]</scope>
    <source>
        <strain evidence="16">JA-Hopewell-2020-01-JO</strain>
        <tissue evidence="16">Whole body</tissue>
    </source>
</reference>
<keyword evidence="7 10" id="KW-0413">Isomerase</keyword>
<comment type="caution">
    <text evidence="16">The sequence shown here is derived from an EMBL/GenBank/DDBJ whole genome shotgun (WGS) entry which is preliminary data.</text>
</comment>
<dbReference type="InterPro" id="IPR014710">
    <property type="entry name" value="RmlC-like_jellyroll"/>
</dbReference>
<dbReference type="PANTHER" id="PTHR10309:SF0">
    <property type="entry name" value="MANNOSE-6-PHOSPHATE ISOMERASE"/>
    <property type="match status" value="1"/>
</dbReference>
<evidence type="ECO:0000259" key="14">
    <source>
        <dbReference type="Pfam" id="PF20511"/>
    </source>
</evidence>
<evidence type="ECO:0000256" key="6">
    <source>
        <dbReference type="ARBA" id="ARBA00022833"/>
    </source>
</evidence>
<dbReference type="CDD" id="cd07011">
    <property type="entry name" value="cupin_PMI_type_I_N"/>
    <property type="match status" value="1"/>
</dbReference>
<organism evidence="16 17">
    <name type="scientific">Hypothenemus hampei</name>
    <name type="common">Coffee berry borer</name>
    <dbReference type="NCBI Taxonomy" id="57062"/>
    <lineage>
        <taxon>Eukaryota</taxon>
        <taxon>Metazoa</taxon>
        <taxon>Ecdysozoa</taxon>
        <taxon>Arthropoda</taxon>
        <taxon>Hexapoda</taxon>
        <taxon>Insecta</taxon>
        <taxon>Pterygota</taxon>
        <taxon>Neoptera</taxon>
        <taxon>Endopterygota</taxon>
        <taxon>Coleoptera</taxon>
        <taxon>Polyphaga</taxon>
        <taxon>Cucujiformia</taxon>
        <taxon>Curculionidae</taxon>
        <taxon>Scolytinae</taxon>
        <taxon>Hypothenemus</taxon>
    </lineage>
</organism>
<dbReference type="Gene3D" id="2.60.120.10">
    <property type="entry name" value="Jelly Rolls"/>
    <property type="match status" value="2"/>
</dbReference>
<accession>A0ABD1F4G4</accession>
<dbReference type="GO" id="GO:0004476">
    <property type="term" value="F:mannose-6-phosphate isomerase activity"/>
    <property type="evidence" value="ECO:0007669"/>
    <property type="project" value="UniProtKB-EC"/>
</dbReference>
<keyword evidence="6 9" id="KW-0862">Zinc</keyword>
<dbReference type="Pfam" id="PF01238">
    <property type="entry name" value="PMI_typeI_C"/>
    <property type="match status" value="1"/>
</dbReference>
<dbReference type="InterPro" id="IPR011051">
    <property type="entry name" value="RmlC_Cupin_sf"/>
</dbReference>
<dbReference type="Pfam" id="PF20511">
    <property type="entry name" value="PMI_typeI_cat"/>
    <property type="match status" value="1"/>
</dbReference>
<gene>
    <name evidence="16" type="ORF">ABEB36_004690</name>
</gene>
<feature type="binding site" evidence="9">
    <location>
        <position position="100"/>
    </location>
    <ligand>
        <name>Zn(2+)</name>
        <dbReference type="ChEBI" id="CHEBI:29105"/>
    </ligand>
</feature>
<evidence type="ECO:0000256" key="3">
    <source>
        <dbReference type="ARBA" id="ARBA00010772"/>
    </source>
</evidence>
<evidence type="ECO:0000256" key="4">
    <source>
        <dbReference type="ARBA" id="ARBA00011956"/>
    </source>
</evidence>
<dbReference type="Proteomes" id="UP001566132">
    <property type="component" value="Unassembled WGS sequence"/>
</dbReference>
<dbReference type="GO" id="GO:0046872">
    <property type="term" value="F:metal ion binding"/>
    <property type="evidence" value="ECO:0007669"/>
    <property type="project" value="UniProtKB-KW"/>
</dbReference>
<comment type="cofactor">
    <cofactor evidence="9 10">
        <name>Zn(2+)</name>
        <dbReference type="ChEBI" id="CHEBI:29105"/>
    </cofactor>
    <text evidence="9 10">Binds 1 zinc ion per subunit.</text>
</comment>
<keyword evidence="5 9" id="KW-0479">Metal-binding</keyword>
<evidence type="ECO:0000313" key="17">
    <source>
        <dbReference type="Proteomes" id="UP001566132"/>
    </source>
</evidence>
<dbReference type="Gene3D" id="1.10.441.10">
    <property type="entry name" value="Phosphomannose Isomerase, domain 2"/>
    <property type="match status" value="1"/>
</dbReference>
<feature type="binding site" evidence="9">
    <location>
        <position position="127"/>
    </location>
    <ligand>
        <name>Zn(2+)</name>
        <dbReference type="ChEBI" id="CHEBI:29105"/>
    </ligand>
</feature>
<dbReference type="AlphaFoldDB" id="A0ABD1F4G4"/>
<dbReference type="PROSITE" id="PS00966">
    <property type="entry name" value="PMI_I_2"/>
    <property type="match status" value="1"/>
</dbReference>
<comment type="catalytic activity">
    <reaction evidence="1 10">
        <text>D-mannose 6-phosphate = D-fructose 6-phosphate</text>
        <dbReference type="Rhea" id="RHEA:12356"/>
        <dbReference type="ChEBI" id="CHEBI:58735"/>
        <dbReference type="ChEBI" id="CHEBI:61527"/>
        <dbReference type="EC" id="5.3.1.8"/>
    </reaction>
</comment>
<feature type="binding site" evidence="9">
    <location>
        <position position="252"/>
    </location>
    <ligand>
        <name>Zn(2+)</name>
        <dbReference type="ChEBI" id="CHEBI:29105"/>
    </ligand>
</feature>
<evidence type="ECO:0000256" key="1">
    <source>
        <dbReference type="ARBA" id="ARBA00000757"/>
    </source>
</evidence>
<dbReference type="PIRSF" id="PIRSF001480">
    <property type="entry name" value="Mannose-6-phosphate_isomerase"/>
    <property type="match status" value="1"/>
</dbReference>
<evidence type="ECO:0000256" key="7">
    <source>
        <dbReference type="ARBA" id="ARBA00023235"/>
    </source>
</evidence>
<feature type="domain" description="Phosphomannose isomerase type I C-terminal" evidence="13">
    <location>
        <begin position="309"/>
        <end position="351"/>
    </location>
</feature>
<sequence>MELSCKVQNYAWGKIGSTSKVAQLQKSANPSFAIDENLNYAELWMGTHANAPSVLKTTDKKLSEVISEYPKCLGDKVLKMFGTLPFLFKVLSVNKALSIQAHPSKEHAEQLHAQFPDIYKDPNHKPEMAIALTSFEALCGFRPWPQIFKFIECIPELQAIIGSRNPKDNDLAFIKYAFHKVLTCCTESLKNCLDKLLARLKKSNERDFFCADLIERLHGDFPYDNGILMVYFLNYLKLAPLEAIFLAANEPHAYLFGDLVECMACSDNVVRAGLTPKFIDVETLCNMLIYDGVPTKEKLFCPKQEDDYSVIFRPPVPDFALVQIQVSDNQSSYTTRPRDSASILLVISGKAIYEAGAVVSGTVLFLPANDKITFTKIVESLLIYQAMANV</sequence>
<evidence type="ECO:0000256" key="5">
    <source>
        <dbReference type="ARBA" id="ARBA00022723"/>
    </source>
</evidence>
<evidence type="ECO:0000256" key="2">
    <source>
        <dbReference type="ARBA" id="ARBA00004666"/>
    </source>
</evidence>
<evidence type="ECO:0000256" key="12">
    <source>
        <dbReference type="RuleBase" id="RU004248"/>
    </source>
</evidence>